<evidence type="ECO:0000313" key="3">
    <source>
        <dbReference type="Proteomes" id="UP001189429"/>
    </source>
</evidence>
<gene>
    <name evidence="2" type="ORF">PCOR1329_LOCUS25937</name>
</gene>
<feature type="compositionally biased region" description="Basic and acidic residues" evidence="1">
    <location>
        <begin position="75"/>
        <end position="84"/>
    </location>
</feature>
<sequence>MYVFSTCVGSHTSSQNHRVLLAGSSFSGAHAHICVITHGVCKPLQILACVCECMCTSMSPAAALHRHPRVRQRRRQEEGEDHARGRTGAWQGRRGRGRASEGATSAICSYADRHVTPRRSIGYVDKALLKLRPLLTIRRGTIANCHASRHNLLHIKHRASIYLFREWLGSLPVCLR</sequence>
<evidence type="ECO:0000256" key="1">
    <source>
        <dbReference type="SAM" id="MobiDB-lite"/>
    </source>
</evidence>
<dbReference type="Proteomes" id="UP001189429">
    <property type="component" value="Unassembled WGS sequence"/>
</dbReference>
<name>A0ABN9S468_9DINO</name>
<accession>A0ABN9S468</accession>
<proteinExistence type="predicted"/>
<organism evidence="2 3">
    <name type="scientific">Prorocentrum cordatum</name>
    <dbReference type="NCBI Taxonomy" id="2364126"/>
    <lineage>
        <taxon>Eukaryota</taxon>
        <taxon>Sar</taxon>
        <taxon>Alveolata</taxon>
        <taxon>Dinophyceae</taxon>
        <taxon>Prorocentrales</taxon>
        <taxon>Prorocentraceae</taxon>
        <taxon>Prorocentrum</taxon>
    </lineage>
</organism>
<dbReference type="EMBL" id="CAUYUJ010009133">
    <property type="protein sequence ID" value="CAK0825948.1"/>
    <property type="molecule type" value="Genomic_DNA"/>
</dbReference>
<feature type="region of interest" description="Disordered" evidence="1">
    <location>
        <begin position="65"/>
        <end position="98"/>
    </location>
</feature>
<comment type="caution">
    <text evidence="2">The sequence shown here is derived from an EMBL/GenBank/DDBJ whole genome shotgun (WGS) entry which is preliminary data.</text>
</comment>
<evidence type="ECO:0000313" key="2">
    <source>
        <dbReference type="EMBL" id="CAK0825948.1"/>
    </source>
</evidence>
<feature type="compositionally biased region" description="Basic residues" evidence="1">
    <location>
        <begin position="65"/>
        <end position="74"/>
    </location>
</feature>
<keyword evidence="3" id="KW-1185">Reference proteome</keyword>
<reference evidence="2" key="1">
    <citation type="submission" date="2023-10" db="EMBL/GenBank/DDBJ databases">
        <authorList>
            <person name="Chen Y."/>
            <person name="Shah S."/>
            <person name="Dougan E. K."/>
            <person name="Thang M."/>
            <person name="Chan C."/>
        </authorList>
    </citation>
    <scope>NUCLEOTIDE SEQUENCE [LARGE SCALE GENOMIC DNA]</scope>
</reference>
<protein>
    <submittedName>
        <fullName evidence="2">Uncharacterized protein</fullName>
    </submittedName>
</protein>